<proteinExistence type="predicted"/>
<reference evidence="1 2" key="1">
    <citation type="journal article" date="2021" name="Front. Genet.">
        <title>Chromosome-Level Genome Assembly Reveals Significant Gene Expansion in the Toll and IMD Signaling Pathways of Dendrolimus kikuchii.</title>
        <authorList>
            <person name="Zhou J."/>
            <person name="Wu P."/>
            <person name="Xiong Z."/>
            <person name="Liu N."/>
            <person name="Zhao N."/>
            <person name="Ji M."/>
            <person name="Qiu Y."/>
            <person name="Yang B."/>
        </authorList>
    </citation>
    <scope>NUCLEOTIDE SEQUENCE [LARGE SCALE GENOMIC DNA]</scope>
    <source>
        <strain evidence="1">Ann1</strain>
    </source>
</reference>
<comment type="caution">
    <text evidence="1">The sequence shown here is derived from an EMBL/GenBank/DDBJ whole genome shotgun (WGS) entry which is preliminary data.</text>
</comment>
<accession>A0ACC1CHP5</accession>
<gene>
    <name evidence="1" type="ORF">K1T71_013736</name>
</gene>
<sequence length="2068" mass="230853">MSGGRLLVLDRQGRAVKHFPLPEGVATLGQDIECDIRILQPAVNQHHASIVIFNKHALVHAVGESETLVNGQRVSKAVLGHNDVITVGGRSLRWEYTDPALKKGVQFVSQHSIGRGGRNMRRRTVAPETSLRDRALRLAMEISRTSIPGTVEKQVAIVQPQRRDTSEQADKTTPRPNTGNKRPRNTTNQMETTTNDSEADRSKRKSAKISPKNTLPSLQNTTKASLWIESRKTSPRKSTKANTSVQVYTKSKIAQKDASRGSTVQGHLSRRSIQSRTGRENTLQADTSQENTALVGDTSHENSALGDTSQDNSALGETSQENSVQVGRGREKSALARTSPRKSVRVQTPAQIRIANVRRMFSSAKKSTPLRMAVLRKAQSAQKVKVTKIQAPSKIDHTKQAALLLMTGHTPKSKVSPNTKRPSYVVKKPSPVRKTPASGRRSSARRSKENNTPKSIVITPRRASTYESSSSNKTVRSAGRKSVTILEITDSEADNSTQQSVRRSGQRSLLKSPLLPTPKKSALKDPKRNTRKSESIKFDLSHLENQETLDPSNQTYDTGDSASDTEMILHYSEVTSSPSPRRPIHSRSSKILEKTLGTTVTLSPPLDSATKTRSLTPDSPSSRKSLRGSLILQKALESPTTESSYSRRTTRTISETNRSEASAFKTHTLSPRTTRNNIESYSIVDLVSVDSNDTLKSTSLYNSVGSSDSTAFETPQHSVGRKTRSTIDNNFLGSSTPYVDTVTKAHKRGISKSYRSSLRSQSSPNISQASKKSILTTRSTLSTRRSKSLTTPENTHNTIALNTTRISRRARSRSRINDSDLLLIDGEDSDFSPKTSRRITKSSQNLATSLTDISKSSLQNEGTITPEDRYSPHDVGTPVLSIQTLLNSSQGSLTYQNSHKKSRRSYNRKTIGVLSENRKRQSDYRSRSLNISAKKTILRLSKDSSDDSVITDEGSQQPDNEEVITPKSAVKLVPEAVKNKHSTAKKPQSKRSIIDDLNESDIVKQLFNSPVKRKLSQSMTEFSRKRLFEEDDDVIIAKKPTRNTIALPNRTPDNSVLDHTEAYTPDRFVSPISTPSNSPNLSGINRLFKKNTPENDLRDVRGVKGLLRTPRRSARNDLTNLSGVKSVFARSPTDSLNDVKVKNVFAKSPENDLRRVSGVKSLFQRQISAKNDLTDVRGVKKIFVKNSPANDLRNVSGIKRLQRKSPKNDLTDVRGVRKMFKQGKKSASFNVSGVEELFNTSNPHRDTDILFDQLLGKPPVRAVYSNTFSTKAKHKMKRRQTKSLHSSIDVITNNVEEWLQNELQKRLNKETPKTSTSNSLARELNRIATDTVEGNTPIRNSRVRDATLIRTITGEMERKKSASEIYSARKLPIKKRSIIGNSLEESNNGNKSKLPIKKRLLPHSTPMKSWNSLTLNASELGRMSPIAFVDKTREADNPKPARSTKKQKTPHSKIANKTIQKSVRVNAAVEEPKLPSKLSIPKTRAAEKNSPKSINTRNHQNTKGKNLYNTKKRQKSLIITKKVPGMSPTSKEEKSLDKETSRLQQAAKIQTPKTTRAKVHKGNVVVSKPSPKLKPGSLKNVQKDISKVRITRARKTLVNQSPKELEKISIRVNKLNIKGSTSLKEENAENKLVNGGHKTVNDQIKEIEVNGRARIVINKQENIQLKVTRQTRRTKANSTVNSIKNLSARPITRKGKAIQTKTQEVSEQKNRKLQEISGPIQHKNRKGTSRTAEAENQTKNKTIPRQVQSEAKTRNQRNKDLIEPNDIEVKDDVKSKRSTRLQKAKTDEVKTESKRSNRRNKNTTEPDNTELHDNATTKRPKRLQKTISNELETKLEPKTRSRRNKEAMEPNKTVVNDKGKSKRQTRFEKAISDEPITEAKTRNRRNKDTVEVENAVVKVNTKSKRTQKAVLDDKKTNLEAQTKQLDVGDSKGRKRKNETEEIFPPKVTRTKIKTVEVTENLATNVSSKRIAAKNAKNEDSKTKTAAVTGRSRRVAATATASTQETNKRKRKSKDMSSAQDTSKEPTSKRTRNNAQAAGSTPLKTRSRRARETNERQVSSDAVRRTRRR</sequence>
<protein>
    <submittedName>
        <fullName evidence="1">Uncharacterized protein</fullName>
    </submittedName>
</protein>
<evidence type="ECO:0000313" key="2">
    <source>
        <dbReference type="Proteomes" id="UP000824533"/>
    </source>
</evidence>
<keyword evidence="2" id="KW-1185">Reference proteome</keyword>
<dbReference type="EMBL" id="CM034412">
    <property type="protein sequence ID" value="KAJ0170964.1"/>
    <property type="molecule type" value="Genomic_DNA"/>
</dbReference>
<name>A0ACC1CHP5_9NEOP</name>
<evidence type="ECO:0000313" key="1">
    <source>
        <dbReference type="EMBL" id="KAJ0170964.1"/>
    </source>
</evidence>
<organism evidence="1 2">
    <name type="scientific">Dendrolimus kikuchii</name>
    <dbReference type="NCBI Taxonomy" id="765133"/>
    <lineage>
        <taxon>Eukaryota</taxon>
        <taxon>Metazoa</taxon>
        <taxon>Ecdysozoa</taxon>
        <taxon>Arthropoda</taxon>
        <taxon>Hexapoda</taxon>
        <taxon>Insecta</taxon>
        <taxon>Pterygota</taxon>
        <taxon>Neoptera</taxon>
        <taxon>Endopterygota</taxon>
        <taxon>Lepidoptera</taxon>
        <taxon>Glossata</taxon>
        <taxon>Ditrysia</taxon>
        <taxon>Bombycoidea</taxon>
        <taxon>Lasiocampidae</taxon>
        <taxon>Dendrolimus</taxon>
    </lineage>
</organism>
<dbReference type="Proteomes" id="UP000824533">
    <property type="component" value="Linkage Group LG26"/>
</dbReference>